<evidence type="ECO:0000313" key="2">
    <source>
        <dbReference type="EMBL" id="KAF1927537.1"/>
    </source>
</evidence>
<protein>
    <submittedName>
        <fullName evidence="2">Uncharacterized protein</fullName>
    </submittedName>
</protein>
<sequence>MSAAQVALKVNIATLELVRRLPLAELSAIGTCLATAFSDDEELVNILWVEVGNDTEREWRDAERSWDCFPGGPYQAYEMEEHSHNSMLRRSFRRFDEAERHRLAHSGFSSMAHWACFRYLRLSASSNESLSLRSDVEYSSRGLSQASSGLQHILAASETCVLPGNSDFFIAPSSWEDEDQDVELTAEELKAILRAERPPMTPSDSSSNYAVEMKAIQWPFKLSGTSSGSSDKNFTRGPWSPGKGTGPIMSSEEFDALPDYSDVEDDSHWDNRVSHILALNEFVELGEVISGRIW</sequence>
<feature type="region of interest" description="Disordered" evidence="1">
    <location>
        <begin position="224"/>
        <end position="252"/>
    </location>
</feature>
<dbReference type="OrthoDB" id="3785197at2759"/>
<evidence type="ECO:0000313" key="3">
    <source>
        <dbReference type="Proteomes" id="UP000800082"/>
    </source>
</evidence>
<accession>A0A6A5RPX2</accession>
<evidence type="ECO:0000256" key="1">
    <source>
        <dbReference type="SAM" id="MobiDB-lite"/>
    </source>
</evidence>
<name>A0A6A5RPX2_9PLEO</name>
<dbReference type="AlphaFoldDB" id="A0A6A5RPX2"/>
<dbReference type="GeneID" id="54353248"/>
<gene>
    <name evidence="2" type="ORF">M421DRAFT_5826</name>
</gene>
<dbReference type="RefSeq" id="XP_033447789.1">
    <property type="nucleotide sequence ID" value="XM_033595581.1"/>
</dbReference>
<dbReference type="Proteomes" id="UP000800082">
    <property type="component" value="Unassembled WGS sequence"/>
</dbReference>
<proteinExistence type="predicted"/>
<reference evidence="2" key="1">
    <citation type="journal article" date="2020" name="Stud. Mycol.">
        <title>101 Dothideomycetes genomes: a test case for predicting lifestyles and emergence of pathogens.</title>
        <authorList>
            <person name="Haridas S."/>
            <person name="Albert R."/>
            <person name="Binder M."/>
            <person name="Bloem J."/>
            <person name="Labutti K."/>
            <person name="Salamov A."/>
            <person name="Andreopoulos B."/>
            <person name="Baker S."/>
            <person name="Barry K."/>
            <person name="Bills G."/>
            <person name="Bluhm B."/>
            <person name="Cannon C."/>
            <person name="Castanera R."/>
            <person name="Culley D."/>
            <person name="Daum C."/>
            <person name="Ezra D."/>
            <person name="Gonzalez J."/>
            <person name="Henrissat B."/>
            <person name="Kuo A."/>
            <person name="Liang C."/>
            <person name="Lipzen A."/>
            <person name="Lutzoni F."/>
            <person name="Magnuson J."/>
            <person name="Mondo S."/>
            <person name="Nolan M."/>
            <person name="Ohm R."/>
            <person name="Pangilinan J."/>
            <person name="Park H.-J."/>
            <person name="Ramirez L."/>
            <person name="Alfaro M."/>
            <person name="Sun H."/>
            <person name="Tritt A."/>
            <person name="Yoshinaga Y."/>
            <person name="Zwiers L.-H."/>
            <person name="Turgeon B."/>
            <person name="Goodwin S."/>
            <person name="Spatafora J."/>
            <person name="Crous P."/>
            <person name="Grigoriev I."/>
        </authorList>
    </citation>
    <scope>NUCLEOTIDE SEQUENCE</scope>
    <source>
        <strain evidence="2">CBS 183.55</strain>
    </source>
</reference>
<keyword evidence="3" id="KW-1185">Reference proteome</keyword>
<organism evidence="2 3">
    <name type="scientific">Didymella exigua CBS 183.55</name>
    <dbReference type="NCBI Taxonomy" id="1150837"/>
    <lineage>
        <taxon>Eukaryota</taxon>
        <taxon>Fungi</taxon>
        <taxon>Dikarya</taxon>
        <taxon>Ascomycota</taxon>
        <taxon>Pezizomycotina</taxon>
        <taxon>Dothideomycetes</taxon>
        <taxon>Pleosporomycetidae</taxon>
        <taxon>Pleosporales</taxon>
        <taxon>Pleosporineae</taxon>
        <taxon>Didymellaceae</taxon>
        <taxon>Didymella</taxon>
    </lineage>
</organism>
<dbReference type="EMBL" id="ML978971">
    <property type="protein sequence ID" value="KAF1927537.1"/>
    <property type="molecule type" value="Genomic_DNA"/>
</dbReference>